<sequence length="124" mass="13987">MNLEQLERFSAKICRTHGDIDPISQMNKIDYRYLDAVLIADCACSVDYLATQVEGDIQSTQADIDTLCEKHYLIMSELGRVSITELGKQKLANDRRVHALMALEMTASMSDEEAHLLDSVLHRS</sequence>
<organism evidence="1 2">
    <name type="scientific">Vibrio palustris</name>
    <dbReference type="NCBI Taxonomy" id="1918946"/>
    <lineage>
        <taxon>Bacteria</taxon>
        <taxon>Pseudomonadati</taxon>
        <taxon>Pseudomonadota</taxon>
        <taxon>Gammaproteobacteria</taxon>
        <taxon>Vibrionales</taxon>
        <taxon>Vibrionaceae</taxon>
        <taxon>Vibrio</taxon>
    </lineage>
</organism>
<name>A0A1R4B8Q9_9VIBR</name>
<dbReference type="STRING" id="1918946.VPAL9027_03350"/>
<protein>
    <submittedName>
        <fullName evidence="1">Uncharacterized protein</fullName>
    </submittedName>
</protein>
<reference evidence="1 2" key="1">
    <citation type="submission" date="2017-02" db="EMBL/GenBank/DDBJ databases">
        <authorList>
            <person name="Peterson S.W."/>
        </authorList>
    </citation>
    <scope>NUCLEOTIDE SEQUENCE [LARGE SCALE GENOMIC DNA]</scope>
    <source>
        <strain evidence="1 2">CECT 9027</strain>
    </source>
</reference>
<dbReference type="Proteomes" id="UP000189475">
    <property type="component" value="Unassembled WGS sequence"/>
</dbReference>
<accession>A0A1R4B8Q9</accession>
<dbReference type="InterPro" id="IPR036390">
    <property type="entry name" value="WH_DNA-bd_sf"/>
</dbReference>
<evidence type="ECO:0000313" key="2">
    <source>
        <dbReference type="Proteomes" id="UP000189475"/>
    </source>
</evidence>
<dbReference type="EMBL" id="FUFT01000013">
    <property type="protein sequence ID" value="SJL85315.1"/>
    <property type="molecule type" value="Genomic_DNA"/>
</dbReference>
<dbReference type="AlphaFoldDB" id="A0A1R4B8Q9"/>
<dbReference type="SUPFAM" id="SSF46785">
    <property type="entry name" value="Winged helix' DNA-binding domain"/>
    <property type="match status" value="1"/>
</dbReference>
<dbReference type="RefSeq" id="WP_077315703.1">
    <property type="nucleotide sequence ID" value="NZ_AP024887.1"/>
</dbReference>
<gene>
    <name evidence="1" type="ORF">VPAL9027_03350</name>
</gene>
<keyword evidence="2" id="KW-1185">Reference proteome</keyword>
<dbReference type="OrthoDB" id="3178168at2"/>
<proteinExistence type="predicted"/>
<evidence type="ECO:0000313" key="1">
    <source>
        <dbReference type="EMBL" id="SJL85315.1"/>
    </source>
</evidence>